<comment type="caution">
    <text evidence="2">The sequence shown here is derived from an EMBL/GenBank/DDBJ whole genome shotgun (WGS) entry which is preliminary data.</text>
</comment>
<dbReference type="CDD" id="cd01948">
    <property type="entry name" value="EAL"/>
    <property type="match status" value="1"/>
</dbReference>
<dbReference type="Pfam" id="PF00563">
    <property type="entry name" value="EAL"/>
    <property type="match status" value="1"/>
</dbReference>
<evidence type="ECO:0000259" key="1">
    <source>
        <dbReference type="PROSITE" id="PS50883"/>
    </source>
</evidence>
<feature type="domain" description="EAL" evidence="1">
    <location>
        <begin position="8"/>
        <end position="262"/>
    </location>
</feature>
<dbReference type="PANTHER" id="PTHR33121">
    <property type="entry name" value="CYCLIC DI-GMP PHOSPHODIESTERASE PDEF"/>
    <property type="match status" value="1"/>
</dbReference>
<dbReference type="InterPro" id="IPR035919">
    <property type="entry name" value="EAL_sf"/>
</dbReference>
<dbReference type="InterPro" id="IPR001633">
    <property type="entry name" value="EAL_dom"/>
</dbReference>
<protein>
    <submittedName>
        <fullName evidence="2">Bifunctional diguanylate cyclase/phosphodiesterase</fullName>
    </submittedName>
</protein>
<dbReference type="InterPro" id="IPR050706">
    <property type="entry name" value="Cyclic-di-GMP_PDE-like"/>
</dbReference>
<proteinExistence type="predicted"/>
<dbReference type="Gene3D" id="3.20.20.450">
    <property type="entry name" value="EAL domain"/>
    <property type="match status" value="1"/>
</dbReference>
<organism evidence="2 3">
    <name type="scientific">Savagea faecisuis</name>
    <dbReference type="NCBI Taxonomy" id="1274803"/>
    <lineage>
        <taxon>Bacteria</taxon>
        <taxon>Bacillati</taxon>
        <taxon>Bacillota</taxon>
        <taxon>Bacilli</taxon>
        <taxon>Bacillales</taxon>
        <taxon>Caryophanaceae</taxon>
        <taxon>Savagea</taxon>
    </lineage>
</organism>
<name>A0ABW3H583_9BACL</name>
<evidence type="ECO:0000313" key="2">
    <source>
        <dbReference type="EMBL" id="MFD0944542.1"/>
    </source>
</evidence>
<evidence type="ECO:0000313" key="3">
    <source>
        <dbReference type="Proteomes" id="UP001596976"/>
    </source>
</evidence>
<dbReference type="Proteomes" id="UP001596976">
    <property type="component" value="Unassembled WGS sequence"/>
</dbReference>
<gene>
    <name evidence="2" type="ORF">ACFQ0V_12380</name>
</gene>
<dbReference type="SMART" id="SM00052">
    <property type="entry name" value="EAL"/>
    <property type="match status" value="1"/>
</dbReference>
<dbReference type="RefSeq" id="WP_381014106.1">
    <property type="nucleotide sequence ID" value="NZ_JBHTJF010000042.1"/>
</dbReference>
<dbReference type="PROSITE" id="PS50883">
    <property type="entry name" value="EAL"/>
    <property type="match status" value="1"/>
</dbReference>
<sequence>MDKDQLETLIIERKLRTALEDGTLQLHYQPKVDAQTQQVVGMEALTRWIDDELGFISPGKFIPIAEERGLINDIGEWSLRTACYQVKEWNERFGTGYKVAVNISPTHFIQPNFLSNVKQTIKETGVNPKFIELEITEESMMESTEHTIKVLSTLREYGITLAIDDFGTGYSSFSFLKQFPVDSLKIDQSFVRDLSTDNDSSAIIAVMIQLGHALGLEVVVEGVEKESELIILKKLEADIIQGYYFSKPISTKEFTEKLEYIHR</sequence>
<dbReference type="EMBL" id="JBHTJF010000042">
    <property type="protein sequence ID" value="MFD0944542.1"/>
    <property type="molecule type" value="Genomic_DNA"/>
</dbReference>
<dbReference type="PANTHER" id="PTHR33121:SF71">
    <property type="entry name" value="OXYGEN SENSOR PROTEIN DOSP"/>
    <property type="match status" value="1"/>
</dbReference>
<accession>A0ABW3H583</accession>
<reference evidence="3" key="1">
    <citation type="journal article" date="2019" name="Int. J. Syst. Evol. Microbiol.">
        <title>The Global Catalogue of Microorganisms (GCM) 10K type strain sequencing project: providing services to taxonomists for standard genome sequencing and annotation.</title>
        <authorList>
            <consortium name="The Broad Institute Genomics Platform"/>
            <consortium name="The Broad Institute Genome Sequencing Center for Infectious Disease"/>
            <person name="Wu L."/>
            <person name="Ma J."/>
        </authorList>
    </citation>
    <scope>NUCLEOTIDE SEQUENCE [LARGE SCALE GENOMIC DNA]</scope>
    <source>
        <strain evidence="3">CCUG 63563</strain>
    </source>
</reference>
<keyword evidence="3" id="KW-1185">Reference proteome</keyword>
<dbReference type="SUPFAM" id="SSF141868">
    <property type="entry name" value="EAL domain-like"/>
    <property type="match status" value="1"/>
</dbReference>